<protein>
    <submittedName>
        <fullName evidence="2">CD2 antigen cytoplasmic tail-binding protein 2</fullName>
    </submittedName>
</protein>
<proteinExistence type="predicted"/>
<evidence type="ECO:0000313" key="2">
    <source>
        <dbReference type="WBParaSite" id="ES5_v2.g22260.t1"/>
    </source>
</evidence>
<sequence length="503" mass="57765">MLQNLWKESDNKKLSSNYLSFYDTSDKEKSKKGKCPSANSSTLSLHIAAYENSNESSHKFSEQKDLKMKNEESGLKKKWTSAKSFLIGSASVNENLFEYPRQQENQNNKPEVMQFKASQRLRNPNLSEESVQQVSTKLNMADLNNDSDETRKRPHGHDDEADMPNETKKVKIEEAKATRKAKRVHFNEQVERKIIGKAPKASRRGKTTEDELYKANAKNVDMDEQGREVTGKLNNHTLDSDEEDEKDHDVLDVRQLGGQEDRTVDFEGDTKITPFNMDDDLEEGHFDKSGNFIFDKKTEDLKDPWYDSVDWNKVQTTEDKDDEMDGPEEEELEQDTMVNRLPVYQTMVEYLKDGETASDAMKRLNKSRVPIQEERKLRFAAKKAGHPYVDPVAEQIEKITASADLLIKKGDTTVYEMTKEQIQKVIDEAQESPQGATEEDNEAEILWEYKLANEDDSALKKASTTEMMELSEKNELPADALVRRCGTEEFYKAGRVDFEIYLD</sequence>
<name>A0AC34FXZ9_9BILA</name>
<reference evidence="2" key="1">
    <citation type="submission" date="2022-11" db="UniProtKB">
        <authorList>
            <consortium name="WormBaseParasite"/>
        </authorList>
    </citation>
    <scope>IDENTIFICATION</scope>
</reference>
<dbReference type="Proteomes" id="UP000887579">
    <property type="component" value="Unplaced"/>
</dbReference>
<evidence type="ECO:0000313" key="1">
    <source>
        <dbReference type="Proteomes" id="UP000887579"/>
    </source>
</evidence>
<organism evidence="1 2">
    <name type="scientific">Panagrolaimus sp. ES5</name>
    <dbReference type="NCBI Taxonomy" id="591445"/>
    <lineage>
        <taxon>Eukaryota</taxon>
        <taxon>Metazoa</taxon>
        <taxon>Ecdysozoa</taxon>
        <taxon>Nematoda</taxon>
        <taxon>Chromadorea</taxon>
        <taxon>Rhabditida</taxon>
        <taxon>Tylenchina</taxon>
        <taxon>Panagrolaimomorpha</taxon>
        <taxon>Panagrolaimoidea</taxon>
        <taxon>Panagrolaimidae</taxon>
        <taxon>Panagrolaimus</taxon>
    </lineage>
</organism>
<dbReference type="WBParaSite" id="ES5_v2.g22260.t1">
    <property type="protein sequence ID" value="ES5_v2.g22260.t1"/>
    <property type="gene ID" value="ES5_v2.g22260"/>
</dbReference>
<accession>A0AC34FXZ9</accession>